<feature type="transmembrane region" description="Helical" evidence="6">
    <location>
        <begin position="151"/>
        <end position="176"/>
    </location>
</feature>
<gene>
    <name evidence="8" type="ORF">OFAG_00601</name>
</gene>
<dbReference type="Proteomes" id="UP000003973">
    <property type="component" value="Unassembled WGS sequence"/>
</dbReference>
<sequence>MNPSASVLRGYLLALSATVLWSTVFPLVRVLPVALSPVELAFWRWLFTFSCMLPFGMAAVRKHWPLVKKNAKWMVPAGVLGFSLYSILMFEAGHTTDATNMSLIAATAPVFMALFAGFFLGERLSPAQWGGLGVAVVGVLVLVLQGDFRRIAGLSLTVGDFWMLLAASFFAIYSILVRRRPSAMPQNVFMTAMLAYSLLALSPFMMAEAVKPGYRLPDMTTLLIMLYIALVPTLIGYLLWNRSVECIGAARAGIVYYSIPLFSSLEAVVFLHETVSFSQLAGGALIIGGILLSSLNVLKTLWRS</sequence>
<evidence type="ECO:0000256" key="1">
    <source>
        <dbReference type="ARBA" id="ARBA00004141"/>
    </source>
</evidence>
<dbReference type="PANTHER" id="PTHR32322">
    <property type="entry name" value="INNER MEMBRANE TRANSPORTER"/>
    <property type="match status" value="1"/>
</dbReference>
<feature type="transmembrane region" description="Helical" evidence="6">
    <location>
        <begin position="102"/>
        <end position="120"/>
    </location>
</feature>
<feature type="transmembrane region" description="Helical" evidence="6">
    <location>
        <begin position="12"/>
        <end position="35"/>
    </location>
</feature>
<keyword evidence="9" id="KW-1185">Reference proteome</keyword>
<feature type="transmembrane region" description="Helical" evidence="6">
    <location>
        <begin position="219"/>
        <end position="240"/>
    </location>
</feature>
<comment type="similarity">
    <text evidence="2">Belongs to the EamA transporter family.</text>
</comment>
<dbReference type="Pfam" id="PF00892">
    <property type="entry name" value="EamA"/>
    <property type="match status" value="2"/>
</dbReference>
<evidence type="ECO:0000256" key="2">
    <source>
        <dbReference type="ARBA" id="ARBA00007362"/>
    </source>
</evidence>
<feature type="transmembrane region" description="Helical" evidence="6">
    <location>
        <begin position="41"/>
        <end position="61"/>
    </location>
</feature>
<evidence type="ECO:0000259" key="7">
    <source>
        <dbReference type="Pfam" id="PF00892"/>
    </source>
</evidence>
<dbReference type="InterPro" id="IPR050638">
    <property type="entry name" value="AA-Vitamin_Transporters"/>
</dbReference>
<keyword evidence="3 6" id="KW-0812">Transmembrane</keyword>
<name>C3X2L2_9BURK</name>
<comment type="caution">
    <text evidence="8">The sequence shown here is derived from an EMBL/GenBank/DDBJ whole genome shotgun (WGS) entry which is preliminary data.</text>
</comment>
<dbReference type="AlphaFoldDB" id="C3X2L2"/>
<proteinExistence type="inferred from homology"/>
<feature type="transmembrane region" description="Helical" evidence="6">
    <location>
        <begin position="277"/>
        <end position="298"/>
    </location>
</feature>
<evidence type="ECO:0000256" key="3">
    <source>
        <dbReference type="ARBA" id="ARBA00022692"/>
    </source>
</evidence>
<accession>C3X2L2</accession>
<dbReference type="InterPro" id="IPR037185">
    <property type="entry name" value="EmrE-like"/>
</dbReference>
<feature type="transmembrane region" description="Helical" evidence="6">
    <location>
        <begin position="252"/>
        <end position="271"/>
    </location>
</feature>
<keyword evidence="5 6" id="KW-0472">Membrane</keyword>
<dbReference type="HOGENOM" id="CLU_033863_4_4_4"/>
<comment type="subcellular location">
    <subcellularLocation>
        <location evidence="1">Membrane</location>
        <topology evidence="1">Multi-pass membrane protein</topology>
    </subcellularLocation>
</comment>
<dbReference type="PANTHER" id="PTHR32322:SF2">
    <property type="entry name" value="EAMA DOMAIN-CONTAINING PROTEIN"/>
    <property type="match status" value="1"/>
</dbReference>
<keyword evidence="4 6" id="KW-1133">Transmembrane helix</keyword>
<feature type="domain" description="EamA" evidence="7">
    <location>
        <begin position="9"/>
        <end position="143"/>
    </location>
</feature>
<dbReference type="EMBL" id="ACDP02000023">
    <property type="protein sequence ID" value="EEO27448.1"/>
    <property type="molecule type" value="Genomic_DNA"/>
</dbReference>
<evidence type="ECO:0000313" key="9">
    <source>
        <dbReference type="Proteomes" id="UP000003973"/>
    </source>
</evidence>
<protein>
    <recommendedName>
        <fullName evidence="7">EamA domain-containing protein</fullName>
    </recommendedName>
</protein>
<dbReference type="SUPFAM" id="SSF103481">
    <property type="entry name" value="Multidrug resistance efflux transporter EmrE"/>
    <property type="match status" value="2"/>
</dbReference>
<organism evidence="8 9">
    <name type="scientific">Oxalobacter paraformigenes</name>
    <dbReference type="NCBI Taxonomy" id="556268"/>
    <lineage>
        <taxon>Bacteria</taxon>
        <taxon>Pseudomonadati</taxon>
        <taxon>Pseudomonadota</taxon>
        <taxon>Betaproteobacteria</taxon>
        <taxon>Burkholderiales</taxon>
        <taxon>Oxalobacteraceae</taxon>
        <taxon>Oxalobacter</taxon>
    </lineage>
</organism>
<reference evidence="8" key="1">
    <citation type="submission" date="2011-10" db="EMBL/GenBank/DDBJ databases">
        <title>The Genome Sequence of Oxalobacter formigenes HOxBLS.</title>
        <authorList>
            <consortium name="The Broad Institute Genome Sequencing Platform"/>
            <person name="Earl A."/>
            <person name="Ward D."/>
            <person name="Feldgarden M."/>
            <person name="Gevers D."/>
            <person name="Allison M.J."/>
            <person name="Humphrey S."/>
            <person name="Young S.K."/>
            <person name="Zeng Q."/>
            <person name="Gargeya S."/>
            <person name="Fitzgerald M."/>
            <person name="Haas B."/>
            <person name="Abouelleil A."/>
            <person name="Alvarado L."/>
            <person name="Arachchi H.M."/>
            <person name="Berlin A."/>
            <person name="Brown A."/>
            <person name="Chapman S.B."/>
            <person name="Chen Z."/>
            <person name="Dunbar C."/>
            <person name="Freedman E."/>
            <person name="Gearin G."/>
            <person name="Goldberg J."/>
            <person name="Griggs A."/>
            <person name="Gujja S."/>
            <person name="Heiman D."/>
            <person name="Howarth C."/>
            <person name="Larson L."/>
            <person name="Lui A."/>
            <person name="MacDonald P.J.P."/>
            <person name="Montmayeur A."/>
            <person name="Murphy C."/>
            <person name="Neiman D."/>
            <person name="Pearson M."/>
            <person name="Priest M."/>
            <person name="Roberts A."/>
            <person name="Saif S."/>
            <person name="Shea T."/>
            <person name="Shenoy N."/>
            <person name="Sisk P."/>
            <person name="Stolte C."/>
            <person name="Sykes S."/>
            <person name="Wortman J."/>
            <person name="Nusbaum C."/>
            <person name="Birren B."/>
        </authorList>
    </citation>
    <scope>NUCLEOTIDE SEQUENCE [LARGE SCALE GENOMIC DNA]</scope>
    <source>
        <strain evidence="8">HOxBLS</strain>
    </source>
</reference>
<feature type="transmembrane region" description="Helical" evidence="6">
    <location>
        <begin position="127"/>
        <end position="145"/>
    </location>
</feature>
<dbReference type="InterPro" id="IPR000620">
    <property type="entry name" value="EamA_dom"/>
</dbReference>
<dbReference type="RefSeq" id="WP_005876457.1">
    <property type="nucleotide sequence ID" value="NZ_CABMNL010000001.1"/>
</dbReference>
<feature type="transmembrane region" description="Helical" evidence="6">
    <location>
        <begin position="188"/>
        <end position="207"/>
    </location>
</feature>
<evidence type="ECO:0000256" key="6">
    <source>
        <dbReference type="SAM" id="Phobius"/>
    </source>
</evidence>
<dbReference type="eggNOG" id="COG0697">
    <property type="taxonomic scope" value="Bacteria"/>
</dbReference>
<dbReference type="GO" id="GO:0016020">
    <property type="term" value="C:membrane"/>
    <property type="evidence" value="ECO:0007669"/>
    <property type="project" value="UniProtKB-SubCell"/>
</dbReference>
<evidence type="ECO:0000256" key="4">
    <source>
        <dbReference type="ARBA" id="ARBA00022989"/>
    </source>
</evidence>
<feature type="transmembrane region" description="Helical" evidence="6">
    <location>
        <begin position="73"/>
        <end position="90"/>
    </location>
</feature>
<feature type="domain" description="EamA" evidence="7">
    <location>
        <begin position="158"/>
        <end position="294"/>
    </location>
</feature>
<evidence type="ECO:0000256" key="5">
    <source>
        <dbReference type="ARBA" id="ARBA00023136"/>
    </source>
</evidence>
<evidence type="ECO:0000313" key="8">
    <source>
        <dbReference type="EMBL" id="EEO27448.1"/>
    </source>
</evidence>